<dbReference type="STRING" id="1858805.M5FN36"/>
<dbReference type="Pfam" id="PF00857">
    <property type="entry name" value="Isochorismatase"/>
    <property type="match status" value="1"/>
</dbReference>
<dbReference type="PANTHER" id="PTHR43540">
    <property type="entry name" value="PEROXYUREIDOACRYLATE/UREIDOACRYLATE AMIDOHYDROLASE-RELATED"/>
    <property type="match status" value="1"/>
</dbReference>
<feature type="domain" description="Isochorismatase-like" evidence="3">
    <location>
        <begin position="52"/>
        <end position="260"/>
    </location>
</feature>
<dbReference type="EMBL" id="JH795880">
    <property type="protein sequence ID" value="EJT96760.1"/>
    <property type="molecule type" value="Genomic_DNA"/>
</dbReference>
<evidence type="ECO:0000256" key="1">
    <source>
        <dbReference type="ARBA" id="ARBA00006336"/>
    </source>
</evidence>
<dbReference type="OrthoDB" id="167809at2759"/>
<dbReference type="PANTHER" id="PTHR43540:SF9">
    <property type="entry name" value="FAMILY HYDROLASE, PUTATIVE (AFU_ORTHOLOGUE AFUA_2G08700)-RELATED"/>
    <property type="match status" value="1"/>
</dbReference>
<keyword evidence="2 4" id="KW-0378">Hydrolase</keyword>
<dbReference type="RefSeq" id="XP_040623658.1">
    <property type="nucleotide sequence ID" value="XM_040777034.1"/>
</dbReference>
<comment type="similarity">
    <text evidence="1">Belongs to the isochorismatase family.</text>
</comment>
<evidence type="ECO:0000256" key="2">
    <source>
        <dbReference type="ARBA" id="ARBA00022801"/>
    </source>
</evidence>
<evidence type="ECO:0000313" key="4">
    <source>
        <dbReference type="EMBL" id="EJT96760.1"/>
    </source>
</evidence>
<dbReference type="HOGENOM" id="CLU_068979_0_0_1"/>
<dbReference type="Proteomes" id="UP000030653">
    <property type="component" value="Unassembled WGS sequence"/>
</dbReference>
<dbReference type="SUPFAM" id="SSF52499">
    <property type="entry name" value="Isochorismatase-like hydrolases"/>
    <property type="match status" value="1"/>
</dbReference>
<dbReference type="CDD" id="cd00431">
    <property type="entry name" value="cysteine_hydrolases"/>
    <property type="match status" value="1"/>
</dbReference>
<accession>M5FN36</accession>
<dbReference type="InterPro" id="IPR036380">
    <property type="entry name" value="Isochorismatase-like_sf"/>
</dbReference>
<name>M5FN36_DACPD</name>
<dbReference type="Gene3D" id="3.40.50.850">
    <property type="entry name" value="Isochorismatase-like"/>
    <property type="match status" value="1"/>
</dbReference>
<dbReference type="AlphaFoldDB" id="M5FN36"/>
<gene>
    <name evidence="4" type="ORF">DACRYDRAFT_91963</name>
</gene>
<dbReference type="InterPro" id="IPR000868">
    <property type="entry name" value="Isochorismatase-like_dom"/>
</dbReference>
<reference evidence="4 5" key="1">
    <citation type="journal article" date="2012" name="Science">
        <title>The Paleozoic origin of enzymatic lignin decomposition reconstructed from 31 fungal genomes.</title>
        <authorList>
            <person name="Floudas D."/>
            <person name="Binder M."/>
            <person name="Riley R."/>
            <person name="Barry K."/>
            <person name="Blanchette R.A."/>
            <person name="Henrissat B."/>
            <person name="Martinez A.T."/>
            <person name="Otillar R."/>
            <person name="Spatafora J.W."/>
            <person name="Yadav J.S."/>
            <person name="Aerts A."/>
            <person name="Benoit I."/>
            <person name="Boyd A."/>
            <person name="Carlson A."/>
            <person name="Copeland A."/>
            <person name="Coutinho P.M."/>
            <person name="de Vries R.P."/>
            <person name="Ferreira P."/>
            <person name="Findley K."/>
            <person name="Foster B."/>
            <person name="Gaskell J."/>
            <person name="Glotzer D."/>
            <person name="Gorecki P."/>
            <person name="Heitman J."/>
            <person name="Hesse C."/>
            <person name="Hori C."/>
            <person name="Igarashi K."/>
            <person name="Jurgens J.A."/>
            <person name="Kallen N."/>
            <person name="Kersten P."/>
            <person name="Kohler A."/>
            <person name="Kuees U."/>
            <person name="Kumar T.K.A."/>
            <person name="Kuo A."/>
            <person name="LaButti K."/>
            <person name="Larrondo L.F."/>
            <person name="Lindquist E."/>
            <person name="Ling A."/>
            <person name="Lombard V."/>
            <person name="Lucas S."/>
            <person name="Lundell T."/>
            <person name="Martin R."/>
            <person name="McLaughlin D.J."/>
            <person name="Morgenstern I."/>
            <person name="Morin E."/>
            <person name="Murat C."/>
            <person name="Nagy L.G."/>
            <person name="Nolan M."/>
            <person name="Ohm R.A."/>
            <person name="Patyshakuliyeva A."/>
            <person name="Rokas A."/>
            <person name="Ruiz-Duenas F.J."/>
            <person name="Sabat G."/>
            <person name="Salamov A."/>
            <person name="Samejima M."/>
            <person name="Schmutz J."/>
            <person name="Slot J.C."/>
            <person name="St John F."/>
            <person name="Stenlid J."/>
            <person name="Sun H."/>
            <person name="Sun S."/>
            <person name="Syed K."/>
            <person name="Tsang A."/>
            <person name="Wiebenga A."/>
            <person name="Young D."/>
            <person name="Pisabarro A."/>
            <person name="Eastwood D.C."/>
            <person name="Martin F."/>
            <person name="Cullen D."/>
            <person name="Grigoriev I.V."/>
            <person name="Hibbett D.S."/>
        </authorList>
    </citation>
    <scope>NUCLEOTIDE SEQUENCE [LARGE SCALE GENOMIC DNA]</scope>
    <source>
        <strain evidence="4 5">DJM-731 SS1</strain>
    </source>
</reference>
<sequence length="272" mass="30372">MGDANTPEELKFGSAYNYWIKTDAGFDLSRGSPEKITVKTTKDPIMIAPKKTALIIIDMQNYFLHEKLFDNGPGRESVPLMMETVCSCRKAGIPVVWCNMGMNEADRYTLPPSYLAMSYKRDNATFNQSIGTVSIPGQAKPIDMGGKLIKGSWNAELWGPLKAFAEEGYKLGTDVHIWKNRFSALCGHQPLELWLQENQITTTLWGGVVTDVCVWGSMLDAYYKGYDMVMVKELANTTSPDFVVKTAYRNTENWGWLTSTSSLMEGIEQASA</sequence>
<dbReference type="OMA" id="MRDTWNA"/>
<organism evidence="4 5">
    <name type="scientific">Dacryopinax primogenitus (strain DJM 731)</name>
    <name type="common">Brown rot fungus</name>
    <dbReference type="NCBI Taxonomy" id="1858805"/>
    <lineage>
        <taxon>Eukaryota</taxon>
        <taxon>Fungi</taxon>
        <taxon>Dikarya</taxon>
        <taxon>Basidiomycota</taxon>
        <taxon>Agaricomycotina</taxon>
        <taxon>Dacrymycetes</taxon>
        <taxon>Dacrymycetales</taxon>
        <taxon>Dacrymycetaceae</taxon>
        <taxon>Dacryopinax</taxon>
    </lineage>
</organism>
<evidence type="ECO:0000313" key="5">
    <source>
        <dbReference type="Proteomes" id="UP000030653"/>
    </source>
</evidence>
<dbReference type="GeneID" id="63692096"/>
<evidence type="ECO:0000259" key="3">
    <source>
        <dbReference type="Pfam" id="PF00857"/>
    </source>
</evidence>
<dbReference type="InterPro" id="IPR050272">
    <property type="entry name" value="Isochorismatase-like_hydrls"/>
</dbReference>
<dbReference type="GO" id="GO:0016787">
    <property type="term" value="F:hydrolase activity"/>
    <property type="evidence" value="ECO:0007669"/>
    <property type="project" value="UniProtKB-KW"/>
</dbReference>
<keyword evidence="5" id="KW-1185">Reference proteome</keyword>
<protein>
    <submittedName>
        <fullName evidence="4">Isochorismatase hydrolase</fullName>
    </submittedName>
</protein>
<proteinExistence type="inferred from homology"/>